<feature type="region of interest" description="Disordered" evidence="1">
    <location>
        <begin position="250"/>
        <end position="304"/>
    </location>
</feature>
<sequence length="628" mass="64282">MKGKIKWRVQMILLAFAMLLSLSVTPDAYGYFNRGTVQLSLGSTSASVKVGSSTTISATLSPDSYTGVIGCGQAICPQQCNGMCGDEVTGQCQCAGPGQKTEEARASVSVANPFIASASYSSGTITIKGKSAGTTTVTVTGTLWQHTSSSPETISVTVEEESSGGGQAPPEDPGSGSGAGPVTPSAPPSQAPEPSTDTRPSAAPEPTPYVPVVVNPSPVAVPSYAATPSYDTDGGSPVVTYPSPAPGASAPNAYAPQYTPSPAPAGQSPDTAASSASRSQPAPYRPVYVENAPQPSPVLPLPDTGIVAPIPAGGQVNRGPSGGAVSGGNASFSGTVSAQTGFPAGSGGKPYVSAAKPYVAVIAPYVPLVAAQGSNISKEEQQEVISRMQALAPVAPKPLAGTSAVDGQRPTAPADSPAETNSPETKSMDTMRGTMKMVTLTDTGVPTGKAAMEEAREKKERLTFQKLDDSSNVLYSWTFEGETIETPEDISFHIDFPETAPALKKAASSLVKPFYISFAHDGKLPGPAEIYINTGSRFSDADNLTLYLLDAEKGRLVPAATNLNVQAGYVSFTISHNSDYVLAVGAPSYSSGSIVIVVAVGVLVVLAAAVAALILNGMKRRRRFKDAA</sequence>
<accession>A0ABU3HB77</accession>
<feature type="region of interest" description="Disordered" evidence="1">
    <location>
        <begin position="145"/>
        <end position="210"/>
    </location>
</feature>
<protein>
    <submittedName>
        <fullName evidence="3">Uncharacterized protein</fullName>
    </submittedName>
</protein>
<keyword evidence="4" id="KW-1185">Reference proteome</keyword>
<proteinExistence type="predicted"/>
<feature type="region of interest" description="Disordered" evidence="1">
    <location>
        <begin position="398"/>
        <end position="428"/>
    </location>
</feature>
<evidence type="ECO:0000256" key="1">
    <source>
        <dbReference type="SAM" id="MobiDB-lite"/>
    </source>
</evidence>
<feature type="region of interest" description="Disordered" evidence="1">
    <location>
        <begin position="225"/>
        <end position="244"/>
    </location>
</feature>
<keyword evidence="2" id="KW-1133">Transmembrane helix</keyword>
<organism evidence="3 4">
    <name type="scientific">Paenibacillus forsythiae</name>
    <dbReference type="NCBI Taxonomy" id="365616"/>
    <lineage>
        <taxon>Bacteria</taxon>
        <taxon>Bacillati</taxon>
        <taxon>Bacillota</taxon>
        <taxon>Bacilli</taxon>
        <taxon>Bacillales</taxon>
        <taxon>Paenibacillaceae</taxon>
        <taxon>Paenibacillus</taxon>
    </lineage>
</organism>
<dbReference type="EMBL" id="JAUSUY010000017">
    <property type="protein sequence ID" value="MDT3428083.1"/>
    <property type="molecule type" value="Genomic_DNA"/>
</dbReference>
<evidence type="ECO:0000256" key="2">
    <source>
        <dbReference type="SAM" id="Phobius"/>
    </source>
</evidence>
<dbReference type="RefSeq" id="WP_312001259.1">
    <property type="nucleotide sequence ID" value="NZ_JAUSUY010000017.1"/>
</dbReference>
<name>A0ABU3HB77_9BACL</name>
<feature type="compositionally biased region" description="Low complexity" evidence="1">
    <location>
        <begin position="145"/>
        <end position="157"/>
    </location>
</feature>
<dbReference type="Proteomes" id="UP001248709">
    <property type="component" value="Unassembled WGS sequence"/>
</dbReference>
<evidence type="ECO:0000313" key="3">
    <source>
        <dbReference type="EMBL" id="MDT3428083.1"/>
    </source>
</evidence>
<keyword evidence="2" id="KW-0472">Membrane</keyword>
<evidence type="ECO:0000313" key="4">
    <source>
        <dbReference type="Proteomes" id="UP001248709"/>
    </source>
</evidence>
<feature type="transmembrane region" description="Helical" evidence="2">
    <location>
        <begin position="594"/>
        <end position="615"/>
    </location>
</feature>
<comment type="caution">
    <text evidence="3">The sequence shown here is derived from an EMBL/GenBank/DDBJ whole genome shotgun (WGS) entry which is preliminary data.</text>
</comment>
<feature type="compositionally biased region" description="Low complexity" evidence="1">
    <location>
        <begin position="272"/>
        <end position="286"/>
    </location>
</feature>
<keyword evidence="2" id="KW-0812">Transmembrane</keyword>
<gene>
    <name evidence="3" type="ORF">J2Z22_003673</name>
</gene>
<reference evidence="3 4" key="1">
    <citation type="submission" date="2023-07" db="EMBL/GenBank/DDBJ databases">
        <title>Genomic Encyclopedia of Type Strains, Phase IV (KMG-IV): sequencing the most valuable type-strain genomes for metagenomic binning, comparative biology and taxonomic classification.</title>
        <authorList>
            <person name="Goeker M."/>
        </authorList>
    </citation>
    <scope>NUCLEOTIDE SEQUENCE [LARGE SCALE GENOMIC DNA]</scope>
    <source>
        <strain evidence="3 4">T98</strain>
    </source>
</reference>